<accession>A0A2N1KXG5</accession>
<dbReference type="AlphaFoldDB" id="A0A2N1KXG5"/>
<comment type="caution">
    <text evidence="2">The sequence shown here is derived from an EMBL/GenBank/DDBJ whole genome shotgun (WGS) entry which is preliminary data.</text>
</comment>
<sequence>MNSKYLSSLEEFEQDASDNDECSTNKNGFVANKIQKEVDSIDNSIIRRRVYTCWKSGIYKPKKLKI</sequence>
<evidence type="ECO:0000313" key="2">
    <source>
        <dbReference type="EMBL" id="PKK41831.1"/>
    </source>
</evidence>
<proteinExistence type="predicted"/>
<dbReference type="EMBL" id="LLXL01009701">
    <property type="protein sequence ID" value="PKK41831.1"/>
    <property type="molecule type" value="Genomic_DNA"/>
</dbReference>
<feature type="region of interest" description="Disordered" evidence="1">
    <location>
        <begin position="1"/>
        <end position="23"/>
    </location>
</feature>
<feature type="compositionally biased region" description="Acidic residues" evidence="1">
    <location>
        <begin position="10"/>
        <end position="21"/>
    </location>
</feature>
<organism evidence="2 3">
    <name type="scientific">Rhizophagus irregularis</name>
    <dbReference type="NCBI Taxonomy" id="588596"/>
    <lineage>
        <taxon>Eukaryota</taxon>
        <taxon>Fungi</taxon>
        <taxon>Fungi incertae sedis</taxon>
        <taxon>Mucoromycota</taxon>
        <taxon>Glomeromycotina</taxon>
        <taxon>Glomeromycetes</taxon>
        <taxon>Glomerales</taxon>
        <taxon>Glomeraceae</taxon>
        <taxon>Rhizophagus</taxon>
    </lineage>
</organism>
<gene>
    <name evidence="2" type="ORF">RhiirC2_804681</name>
</gene>
<name>A0A2N1KXG5_9GLOM</name>
<dbReference type="Proteomes" id="UP000233469">
    <property type="component" value="Unassembled WGS sequence"/>
</dbReference>
<dbReference type="VEuPathDB" id="FungiDB:RhiirFUN_011846"/>
<evidence type="ECO:0000256" key="1">
    <source>
        <dbReference type="SAM" id="MobiDB-lite"/>
    </source>
</evidence>
<evidence type="ECO:0000313" key="3">
    <source>
        <dbReference type="Proteomes" id="UP000233469"/>
    </source>
</evidence>
<protein>
    <submittedName>
        <fullName evidence="2">Uncharacterized protein</fullName>
    </submittedName>
</protein>
<reference evidence="2 3" key="1">
    <citation type="submission" date="2016-04" db="EMBL/GenBank/DDBJ databases">
        <title>Genome analyses suggest a sexual origin of heterokaryosis in a supposedly ancient asexual fungus.</title>
        <authorList>
            <person name="Ropars J."/>
            <person name="Sedzielewska K."/>
            <person name="Noel J."/>
            <person name="Charron P."/>
            <person name="Farinelli L."/>
            <person name="Marton T."/>
            <person name="Kruger M."/>
            <person name="Pelin A."/>
            <person name="Brachmann A."/>
            <person name="Corradi N."/>
        </authorList>
    </citation>
    <scope>NUCLEOTIDE SEQUENCE [LARGE SCALE GENOMIC DNA]</scope>
    <source>
        <strain evidence="2 3">C2</strain>
    </source>
</reference>
<reference evidence="2 3" key="2">
    <citation type="submission" date="2017-10" db="EMBL/GenBank/DDBJ databases">
        <title>Extensive intraspecific genome diversity in a model arbuscular mycorrhizal fungus.</title>
        <authorList>
            <person name="Chen E.C.H."/>
            <person name="Morin E."/>
            <person name="Baudet D."/>
            <person name="Noel J."/>
            <person name="Ndikumana S."/>
            <person name="Charron P."/>
            <person name="St-Onge C."/>
            <person name="Giorgi J."/>
            <person name="Grigoriev I.V."/>
            <person name="Roux C."/>
            <person name="Martin F.M."/>
            <person name="Corradi N."/>
        </authorList>
    </citation>
    <scope>NUCLEOTIDE SEQUENCE [LARGE SCALE GENOMIC DNA]</scope>
    <source>
        <strain evidence="2 3">C2</strain>
    </source>
</reference>
<dbReference type="VEuPathDB" id="FungiDB:FUN_014704"/>